<evidence type="ECO:0000256" key="2">
    <source>
        <dbReference type="SAM" id="Phobius"/>
    </source>
</evidence>
<dbReference type="Gene3D" id="2.30.30.700">
    <property type="entry name" value="SLA1 homology domain 1"/>
    <property type="match status" value="2"/>
</dbReference>
<dbReference type="STRING" id="530564.Psta_1940"/>
<feature type="compositionally biased region" description="Pro residues" evidence="1">
    <location>
        <begin position="281"/>
        <end position="301"/>
    </location>
</feature>
<keyword evidence="2" id="KW-1133">Transmembrane helix</keyword>
<evidence type="ECO:0000313" key="3">
    <source>
        <dbReference type="EMBL" id="ADB16614.1"/>
    </source>
</evidence>
<dbReference type="EMBL" id="CP001848">
    <property type="protein sequence ID" value="ADB16614.1"/>
    <property type="molecule type" value="Genomic_DNA"/>
</dbReference>
<accession>D2R0L6</accession>
<feature type="transmembrane region" description="Helical" evidence="2">
    <location>
        <begin position="499"/>
        <end position="519"/>
    </location>
</feature>
<dbReference type="KEGG" id="psl:Psta_1940"/>
<keyword evidence="2" id="KW-0472">Membrane</keyword>
<feature type="region of interest" description="Disordered" evidence="1">
    <location>
        <begin position="85"/>
        <end position="147"/>
    </location>
</feature>
<dbReference type="OrthoDB" id="292062at2"/>
<name>D2R0L6_PIRSD</name>
<evidence type="ECO:0008006" key="5">
    <source>
        <dbReference type="Google" id="ProtNLM"/>
    </source>
</evidence>
<dbReference type="HOGENOM" id="CLU_595600_0_0_0"/>
<feature type="compositionally biased region" description="Low complexity" evidence="1">
    <location>
        <begin position="263"/>
        <end position="280"/>
    </location>
</feature>
<dbReference type="Proteomes" id="UP000001887">
    <property type="component" value="Chromosome"/>
</dbReference>
<feature type="region of interest" description="Disordered" evidence="1">
    <location>
        <begin position="215"/>
        <end position="427"/>
    </location>
</feature>
<protein>
    <recommendedName>
        <fullName evidence="5">SLA1 homology domain-containing protein</fullName>
    </recommendedName>
</protein>
<dbReference type="AlphaFoldDB" id="D2R0L6"/>
<gene>
    <name evidence="3" type="ordered locus">Psta_1940</name>
</gene>
<evidence type="ECO:0000256" key="1">
    <source>
        <dbReference type="SAM" id="MobiDB-lite"/>
    </source>
</evidence>
<keyword evidence="4" id="KW-1185">Reference proteome</keyword>
<feature type="compositionally biased region" description="Polar residues" evidence="1">
    <location>
        <begin position="90"/>
        <end position="103"/>
    </location>
</feature>
<proteinExistence type="predicted"/>
<organism evidence="3 4">
    <name type="scientific">Pirellula staleyi (strain ATCC 27377 / DSM 6068 / ICPB 4128)</name>
    <name type="common">Pirella staleyi</name>
    <dbReference type="NCBI Taxonomy" id="530564"/>
    <lineage>
        <taxon>Bacteria</taxon>
        <taxon>Pseudomonadati</taxon>
        <taxon>Planctomycetota</taxon>
        <taxon>Planctomycetia</taxon>
        <taxon>Pirellulales</taxon>
        <taxon>Pirellulaceae</taxon>
        <taxon>Pirellula</taxon>
    </lineage>
</organism>
<dbReference type="eggNOG" id="COG1054">
    <property type="taxonomic scope" value="Bacteria"/>
</dbReference>
<dbReference type="PRINTS" id="PR01217">
    <property type="entry name" value="PRICHEXTENSN"/>
</dbReference>
<sequence length="529" mass="56108" precursor="true">MKRPNLANRLLCVSLHLVLVILWAGLASAQERIWTGADGRNMRGTFVRQEGDQVTFLTQGKFVTLPISKFAPADQQIIRDLAEGKEAPPQNDSSSPGTASGSAQEFDPFGPPKSASHTDSPPKAGGGSRPTGGKSTPGEAVARDWTDVQGNTVNGKFLRIVGSDVVLQRASRVSKVSFVLLSVDDREYVRQLLAARGDTISLDSLPTEEMIANLGKPKDPLAQPGGALVPGDPRTMPAQPLPDVAPAFVPNTPGFEPSPGDFGAARSEAAPAASPEASGFAPPPFSQPDFGPPPYLPPENNPSPASTYPSSPPMNPATGMPSYTPSSPPSFPQPSSPQPSYPQPSVPSYSPPVPSYTPPGYSPPSLPAAQNYPSTDYPGSPYKSVPTQSMPSGLASIPNPVGSLPSVLAPPATRFSTSPPTRQPDPPKTVYAQVIYDGRTSARQGLCSACRGGLDLKQKGSDLYYEGSRCPHCHELFWDDHEIRFVQRYGKYFPGEKTFGFLAVALIGSGILGMIYYGIRSVLFPSRGR</sequence>
<reference evidence="3 4" key="1">
    <citation type="journal article" date="2009" name="Stand. Genomic Sci.">
        <title>Complete genome sequence of Pirellula staleyi type strain (ATCC 27377).</title>
        <authorList>
            <person name="Clum A."/>
            <person name="Tindall B.J."/>
            <person name="Sikorski J."/>
            <person name="Ivanova N."/>
            <person name="Mavrommatis K."/>
            <person name="Lucas S."/>
            <person name="Glavina del Rio T."/>
            <person name="Nolan M."/>
            <person name="Chen F."/>
            <person name="Tice H."/>
            <person name="Pitluck S."/>
            <person name="Cheng J.F."/>
            <person name="Chertkov O."/>
            <person name="Brettin T."/>
            <person name="Han C."/>
            <person name="Detter J.C."/>
            <person name="Kuske C."/>
            <person name="Bruce D."/>
            <person name="Goodwin L."/>
            <person name="Ovchinikova G."/>
            <person name="Pati A."/>
            <person name="Mikhailova N."/>
            <person name="Chen A."/>
            <person name="Palaniappan K."/>
            <person name="Land M."/>
            <person name="Hauser L."/>
            <person name="Chang Y.J."/>
            <person name="Jeffries C.D."/>
            <person name="Chain P."/>
            <person name="Rohde M."/>
            <person name="Goker M."/>
            <person name="Bristow J."/>
            <person name="Eisen J.A."/>
            <person name="Markowitz V."/>
            <person name="Hugenholtz P."/>
            <person name="Kyrpides N.C."/>
            <person name="Klenk H.P."/>
            <person name="Lapidus A."/>
        </authorList>
    </citation>
    <scope>NUCLEOTIDE SEQUENCE [LARGE SCALE GENOMIC DNA]</scope>
    <source>
        <strain evidence="4">ATCC 27377 / DSM 6068 / ICPB 4128</strain>
    </source>
</reference>
<evidence type="ECO:0000313" key="4">
    <source>
        <dbReference type="Proteomes" id="UP000001887"/>
    </source>
</evidence>
<feature type="compositionally biased region" description="Pro residues" evidence="1">
    <location>
        <begin position="326"/>
        <end position="366"/>
    </location>
</feature>
<keyword evidence="2" id="KW-0812">Transmembrane</keyword>